<dbReference type="AlphaFoldDB" id="I0Z2V9"/>
<dbReference type="EMBL" id="AGSI01000004">
    <property type="protein sequence ID" value="EIE24978.1"/>
    <property type="molecule type" value="Genomic_DNA"/>
</dbReference>
<dbReference type="GeneID" id="17043643"/>
<evidence type="ECO:0000313" key="2">
    <source>
        <dbReference type="Proteomes" id="UP000007264"/>
    </source>
</evidence>
<reference evidence="1 2" key="1">
    <citation type="journal article" date="2012" name="Genome Biol.">
        <title>The genome of the polar eukaryotic microalga coccomyxa subellipsoidea reveals traits of cold adaptation.</title>
        <authorList>
            <person name="Blanc G."/>
            <person name="Agarkova I."/>
            <person name="Grimwood J."/>
            <person name="Kuo A."/>
            <person name="Brueggeman A."/>
            <person name="Dunigan D."/>
            <person name="Gurnon J."/>
            <person name="Ladunga I."/>
            <person name="Lindquist E."/>
            <person name="Lucas S."/>
            <person name="Pangilinan J."/>
            <person name="Proschold T."/>
            <person name="Salamov A."/>
            <person name="Schmutz J."/>
            <person name="Weeks D."/>
            <person name="Yamada T."/>
            <person name="Claverie J.M."/>
            <person name="Grigoriev I."/>
            <person name="Van Etten J."/>
            <person name="Lomsadze A."/>
            <person name="Borodovsky M."/>
        </authorList>
    </citation>
    <scope>NUCLEOTIDE SEQUENCE [LARGE SCALE GENOMIC DNA]</scope>
    <source>
        <strain evidence="1 2">C-169</strain>
    </source>
</reference>
<protein>
    <submittedName>
        <fullName evidence="1">Uncharacterized protein</fullName>
    </submittedName>
</protein>
<gene>
    <name evidence="1" type="ORF">COCSUDRAFT_40352</name>
</gene>
<feature type="non-terminal residue" evidence="1">
    <location>
        <position position="1"/>
    </location>
</feature>
<dbReference type="KEGG" id="csl:COCSUDRAFT_40352"/>
<organism evidence="1 2">
    <name type="scientific">Coccomyxa subellipsoidea (strain C-169)</name>
    <name type="common">Green microalga</name>
    <dbReference type="NCBI Taxonomy" id="574566"/>
    <lineage>
        <taxon>Eukaryota</taxon>
        <taxon>Viridiplantae</taxon>
        <taxon>Chlorophyta</taxon>
        <taxon>core chlorophytes</taxon>
        <taxon>Trebouxiophyceae</taxon>
        <taxon>Trebouxiophyceae incertae sedis</taxon>
        <taxon>Coccomyxaceae</taxon>
        <taxon>Coccomyxa</taxon>
        <taxon>Coccomyxa subellipsoidea</taxon>
    </lineage>
</organism>
<comment type="caution">
    <text evidence="1">The sequence shown here is derived from an EMBL/GenBank/DDBJ whole genome shotgun (WGS) entry which is preliminary data.</text>
</comment>
<dbReference type="RefSeq" id="XP_005649522.1">
    <property type="nucleotide sequence ID" value="XM_005649465.1"/>
</dbReference>
<dbReference type="Proteomes" id="UP000007264">
    <property type="component" value="Unassembled WGS sequence"/>
</dbReference>
<name>I0Z2V9_COCSC</name>
<accession>I0Z2V9</accession>
<proteinExistence type="predicted"/>
<sequence>EGLAWEQASMNLVGLADEMDMEMAQEREGDGGNLLLANRALAFVAKSVCAKWKHFVAYYTYRIASGFRLFEAIQEVVEALHGEDPADMPVFIMNRFTGRKMFILSDFPHLMKVSPATTVLSFAMSAAVLRLKDRSCHEYVQGTAAYLKACATLWDAFFDGKKLMIDSDWQSLLGRIEAALAWFSYWYQDCRKVRQLFIPITTYMDMHLATRGFVGFVREFFAQFPETKFYLRGKDFTSNDAEHEFSELRSAGGPNRNPNALQLAE</sequence>
<keyword evidence="2" id="KW-1185">Reference proteome</keyword>
<evidence type="ECO:0000313" key="1">
    <source>
        <dbReference type="EMBL" id="EIE24978.1"/>
    </source>
</evidence>